<dbReference type="PANTHER" id="PTHR11528">
    <property type="entry name" value="HEAT SHOCK PROTEIN 90 FAMILY MEMBER"/>
    <property type="match status" value="1"/>
</dbReference>
<evidence type="ECO:0000256" key="1">
    <source>
        <dbReference type="ARBA" id="ARBA00008239"/>
    </source>
</evidence>
<evidence type="ECO:0000256" key="2">
    <source>
        <dbReference type="ARBA" id="ARBA00022741"/>
    </source>
</evidence>
<reference evidence="6" key="2">
    <citation type="journal article" date="2017" name="J. Anim. Genet.">
        <title>Multiple reference genome sequences of hot pepper reveal the massive evolution of plant disease resistance genes by retroduplication.</title>
        <authorList>
            <person name="Kim S."/>
            <person name="Park J."/>
            <person name="Yeom S.-I."/>
            <person name="Kim Y.-M."/>
            <person name="Seo E."/>
            <person name="Kim K.-T."/>
            <person name="Kim M.-S."/>
            <person name="Lee J.M."/>
            <person name="Cheong K."/>
            <person name="Shin H.-S."/>
            <person name="Kim S.-B."/>
            <person name="Han K."/>
            <person name="Lee J."/>
            <person name="Park M."/>
            <person name="Lee H.-A."/>
            <person name="Lee H.-Y."/>
            <person name="Lee Y."/>
            <person name="Oh S."/>
            <person name="Lee J.H."/>
            <person name="Choi E."/>
            <person name="Choi E."/>
            <person name="Lee S.E."/>
            <person name="Jeon J."/>
            <person name="Kim H."/>
            <person name="Choi G."/>
            <person name="Song H."/>
            <person name="Lee J."/>
            <person name="Lee S.-C."/>
            <person name="Kwon J.-K."/>
            <person name="Lee H.-Y."/>
            <person name="Koo N."/>
            <person name="Hong Y."/>
            <person name="Kim R.W."/>
            <person name="Kang W.-H."/>
            <person name="Huh J.H."/>
            <person name="Kang B.-C."/>
            <person name="Yang T.-J."/>
            <person name="Lee Y.-H."/>
            <person name="Bennetzen J.L."/>
            <person name="Choi D."/>
        </authorList>
    </citation>
    <scope>NUCLEOTIDE SEQUENCE [LARGE SCALE GENOMIC DNA]</scope>
    <source>
        <strain evidence="6">cv. PBC81</strain>
    </source>
</reference>
<evidence type="ECO:0000256" key="3">
    <source>
        <dbReference type="ARBA" id="ARBA00022840"/>
    </source>
</evidence>
<dbReference type="GO" id="GO:0140662">
    <property type="term" value="F:ATP-dependent protein folding chaperone"/>
    <property type="evidence" value="ECO:0007669"/>
    <property type="project" value="InterPro"/>
</dbReference>
<keyword evidence="4" id="KW-0143">Chaperone</keyword>
<protein>
    <submittedName>
        <fullName evidence="5">Uncharacterized protein</fullName>
    </submittedName>
</protein>
<proteinExistence type="inferred from homology"/>
<dbReference type="Pfam" id="PF13589">
    <property type="entry name" value="HATPase_c_3"/>
    <property type="match status" value="1"/>
</dbReference>
<dbReference type="InterPro" id="IPR036890">
    <property type="entry name" value="HATPase_C_sf"/>
</dbReference>
<dbReference type="Gene3D" id="3.30.565.10">
    <property type="entry name" value="Histidine kinase-like ATPase, C-terminal domain"/>
    <property type="match status" value="1"/>
</dbReference>
<dbReference type="InterPro" id="IPR001404">
    <property type="entry name" value="Hsp90_fam"/>
</dbReference>
<dbReference type="GO" id="GO:0005524">
    <property type="term" value="F:ATP binding"/>
    <property type="evidence" value="ECO:0007669"/>
    <property type="project" value="UniProtKB-KW"/>
</dbReference>
<sequence length="282" mass="30931">MKIRFYYDNLRFSYLVAVSKEQKVVLRASFDCDDFFDLDIRIQIDKDNDIITITDSGIGMTHQELVDCLGTIAQSGTAKSLKALKDNKDAGADNNSIGQFGVGFYLAFLVSEQICFVEVSIKSPKSDKQYVWVGEANSSTYAIQEETDPAKKLPRVEVDEDPAEAKKEGKDETAEVIPMENVNGRKLVESGCYLFHLGDRAEEQTLGRDGGGISANGLMTVNGLMFMAAVEFNAAASYAFTKGETVANAVSDLCPFLAFTLILNGIQPVLSVKVWQELEGKT</sequence>
<evidence type="ECO:0000256" key="4">
    <source>
        <dbReference type="ARBA" id="ARBA00023186"/>
    </source>
</evidence>
<evidence type="ECO:0000313" key="6">
    <source>
        <dbReference type="Proteomes" id="UP000224567"/>
    </source>
</evidence>
<dbReference type="GO" id="GO:0051082">
    <property type="term" value="F:unfolded protein binding"/>
    <property type="evidence" value="ECO:0007669"/>
    <property type="project" value="InterPro"/>
</dbReference>
<gene>
    <name evidence="5" type="ORF">CQW23_01813</name>
</gene>
<dbReference type="EMBL" id="MLFT02000001">
    <property type="protein sequence ID" value="PHT59450.1"/>
    <property type="molecule type" value="Genomic_DNA"/>
</dbReference>
<dbReference type="PRINTS" id="PR00775">
    <property type="entry name" value="HEATSHOCK90"/>
</dbReference>
<keyword evidence="6" id="KW-1185">Reference proteome</keyword>
<comment type="caution">
    <text evidence="5">The sequence shown here is derived from an EMBL/GenBank/DDBJ whole genome shotgun (WGS) entry which is preliminary data.</text>
</comment>
<evidence type="ECO:0000313" key="5">
    <source>
        <dbReference type="EMBL" id="PHT59450.1"/>
    </source>
</evidence>
<dbReference type="GO" id="GO:0016887">
    <property type="term" value="F:ATP hydrolysis activity"/>
    <property type="evidence" value="ECO:0007669"/>
    <property type="project" value="InterPro"/>
</dbReference>
<accession>A0A2G2XPP6</accession>
<dbReference type="Proteomes" id="UP000224567">
    <property type="component" value="Unassembled WGS sequence"/>
</dbReference>
<dbReference type="OrthoDB" id="978878at2759"/>
<keyword evidence="2" id="KW-0547">Nucleotide-binding</keyword>
<name>A0A2G2XPP6_CAPBA</name>
<dbReference type="InterPro" id="IPR020575">
    <property type="entry name" value="Hsp90_N"/>
</dbReference>
<keyword evidence="3" id="KW-0067">ATP-binding</keyword>
<dbReference type="STRING" id="33114.A0A2G2XPP6"/>
<comment type="similarity">
    <text evidence="1">Belongs to the heat shock protein 90 family.</text>
</comment>
<dbReference type="SUPFAM" id="SSF55874">
    <property type="entry name" value="ATPase domain of HSP90 chaperone/DNA topoisomerase II/histidine kinase"/>
    <property type="match status" value="1"/>
</dbReference>
<dbReference type="AlphaFoldDB" id="A0A2G2XPP6"/>
<reference evidence="5 6" key="1">
    <citation type="journal article" date="2017" name="Genome Biol.">
        <title>New reference genome sequences of hot pepper reveal the massive evolution of plant disease-resistance genes by retroduplication.</title>
        <authorList>
            <person name="Kim S."/>
            <person name="Park J."/>
            <person name="Yeom S.I."/>
            <person name="Kim Y.M."/>
            <person name="Seo E."/>
            <person name="Kim K.T."/>
            <person name="Kim M.S."/>
            <person name="Lee J.M."/>
            <person name="Cheong K."/>
            <person name="Shin H.S."/>
            <person name="Kim S.B."/>
            <person name="Han K."/>
            <person name="Lee J."/>
            <person name="Park M."/>
            <person name="Lee H.A."/>
            <person name="Lee H.Y."/>
            <person name="Lee Y."/>
            <person name="Oh S."/>
            <person name="Lee J.H."/>
            <person name="Choi E."/>
            <person name="Choi E."/>
            <person name="Lee S.E."/>
            <person name="Jeon J."/>
            <person name="Kim H."/>
            <person name="Choi G."/>
            <person name="Song H."/>
            <person name="Lee J."/>
            <person name="Lee S.C."/>
            <person name="Kwon J.K."/>
            <person name="Lee H.Y."/>
            <person name="Koo N."/>
            <person name="Hong Y."/>
            <person name="Kim R.W."/>
            <person name="Kang W.H."/>
            <person name="Huh J.H."/>
            <person name="Kang B.C."/>
            <person name="Yang T.J."/>
            <person name="Lee Y.H."/>
            <person name="Bennetzen J.L."/>
            <person name="Choi D."/>
        </authorList>
    </citation>
    <scope>NUCLEOTIDE SEQUENCE [LARGE SCALE GENOMIC DNA]</scope>
    <source>
        <strain evidence="6">cv. PBC81</strain>
    </source>
</reference>
<organism evidence="5 6">
    <name type="scientific">Capsicum baccatum</name>
    <name type="common">Peruvian pepper</name>
    <dbReference type="NCBI Taxonomy" id="33114"/>
    <lineage>
        <taxon>Eukaryota</taxon>
        <taxon>Viridiplantae</taxon>
        <taxon>Streptophyta</taxon>
        <taxon>Embryophyta</taxon>
        <taxon>Tracheophyta</taxon>
        <taxon>Spermatophyta</taxon>
        <taxon>Magnoliopsida</taxon>
        <taxon>eudicotyledons</taxon>
        <taxon>Gunneridae</taxon>
        <taxon>Pentapetalae</taxon>
        <taxon>asterids</taxon>
        <taxon>lamiids</taxon>
        <taxon>Solanales</taxon>
        <taxon>Solanaceae</taxon>
        <taxon>Solanoideae</taxon>
        <taxon>Capsiceae</taxon>
        <taxon>Capsicum</taxon>
    </lineage>
</organism>